<feature type="domain" description="N-acetyltransferase" evidence="1">
    <location>
        <begin position="22"/>
        <end position="178"/>
    </location>
</feature>
<dbReference type="InterPro" id="IPR016181">
    <property type="entry name" value="Acyl_CoA_acyltransferase"/>
</dbReference>
<dbReference type="AlphaFoldDB" id="J0W448"/>
<dbReference type="Gene3D" id="3.40.630.30">
    <property type="match status" value="1"/>
</dbReference>
<dbReference type="PANTHER" id="PTHR43792">
    <property type="entry name" value="GNAT FAMILY, PUTATIVE (AFU_ORTHOLOGUE AFUA_3G00765)-RELATED-RELATED"/>
    <property type="match status" value="1"/>
</dbReference>
<keyword evidence="2" id="KW-0689">Ribosomal protein</keyword>
<evidence type="ECO:0000259" key="1">
    <source>
        <dbReference type="PROSITE" id="PS51186"/>
    </source>
</evidence>
<dbReference type="GO" id="GO:0016747">
    <property type="term" value="F:acyltransferase activity, transferring groups other than amino-acyl groups"/>
    <property type="evidence" value="ECO:0007669"/>
    <property type="project" value="InterPro"/>
</dbReference>
<evidence type="ECO:0000313" key="3">
    <source>
        <dbReference type="Proteomes" id="UP000005732"/>
    </source>
</evidence>
<dbReference type="PROSITE" id="PS51186">
    <property type="entry name" value="GNAT"/>
    <property type="match status" value="1"/>
</dbReference>
<dbReference type="InterPro" id="IPR051531">
    <property type="entry name" value="N-acetyltransferase"/>
</dbReference>
<sequence>MLGSRCSALTRQSWRMSNVEKNMIIELTAYDFAALLKGFVPANTRLVSDSVIAPPEVLEMLASIAAEIGAKFIPSAWMIVEEGEIVGLCSVIRAPEDGEIHIGYGIAPSRERRGCATRAIGQLLEWARKDPRVRLLSAETGVDNIASQRVLERNGFIRAGERIDPEDGPVIRWQASAV</sequence>
<name>J0W448_RHILT</name>
<keyword evidence="2" id="KW-0808">Transferase</keyword>
<keyword evidence="2" id="KW-0687">Ribonucleoprotein</keyword>
<dbReference type="CDD" id="cd04301">
    <property type="entry name" value="NAT_SF"/>
    <property type="match status" value="1"/>
</dbReference>
<organism evidence="2 3">
    <name type="scientific">Rhizobium leguminosarum bv. trifolii WSM2297</name>
    <dbReference type="NCBI Taxonomy" id="754762"/>
    <lineage>
        <taxon>Bacteria</taxon>
        <taxon>Pseudomonadati</taxon>
        <taxon>Pseudomonadota</taxon>
        <taxon>Alphaproteobacteria</taxon>
        <taxon>Hyphomicrobiales</taxon>
        <taxon>Rhizobiaceae</taxon>
        <taxon>Rhizobium/Agrobacterium group</taxon>
        <taxon>Rhizobium</taxon>
    </lineage>
</organism>
<dbReference type="Pfam" id="PF13302">
    <property type="entry name" value="Acetyltransf_3"/>
    <property type="match status" value="1"/>
</dbReference>
<dbReference type="Proteomes" id="UP000005732">
    <property type="component" value="Unassembled WGS sequence"/>
</dbReference>
<proteinExistence type="predicted"/>
<evidence type="ECO:0000313" key="2">
    <source>
        <dbReference type="EMBL" id="EJC79938.1"/>
    </source>
</evidence>
<dbReference type="HOGENOM" id="CLU_1625745_0_0_5"/>
<dbReference type="SUPFAM" id="SSF55729">
    <property type="entry name" value="Acyl-CoA N-acyltransferases (Nat)"/>
    <property type="match status" value="1"/>
</dbReference>
<dbReference type="InterPro" id="IPR000182">
    <property type="entry name" value="GNAT_dom"/>
</dbReference>
<accession>J0W448</accession>
<dbReference type="GO" id="GO:0005840">
    <property type="term" value="C:ribosome"/>
    <property type="evidence" value="ECO:0007669"/>
    <property type="project" value="UniProtKB-KW"/>
</dbReference>
<reference evidence="2 3" key="1">
    <citation type="submission" date="2012-02" db="EMBL/GenBank/DDBJ databases">
        <title>Improved High-Quality Draft Sequence of Rhizobium leguminosarum bv. trifolii WSM2297.</title>
        <authorList>
            <consortium name="US DOE Joint Genome Institute"/>
            <person name="Lucas S."/>
            <person name="Han J."/>
            <person name="Lapidus A."/>
            <person name="Cheng J.-F."/>
            <person name="Goodwin L."/>
            <person name="Pitluck S."/>
            <person name="Peters L."/>
            <person name="Ovchinnikova G."/>
            <person name="Zhang X."/>
            <person name="Detter J.C."/>
            <person name="Han C."/>
            <person name="Tapia R."/>
            <person name="Land M."/>
            <person name="Hauser L."/>
            <person name="Kyrpides N."/>
            <person name="Ivanova N."/>
            <person name="Pagani I."/>
            <person name="Brau L."/>
            <person name="Yates R."/>
            <person name="O'Hara G."/>
            <person name="Rui T."/>
            <person name="Howieson J."/>
            <person name="Reeve W."/>
            <person name="Woyke T."/>
        </authorList>
    </citation>
    <scope>NUCLEOTIDE SEQUENCE [LARGE SCALE GENOMIC DNA]</scope>
    <source>
        <strain evidence="2 3">WSM2297</strain>
    </source>
</reference>
<gene>
    <name evidence="2" type="ORF">Rleg4DRAFT_1544</name>
</gene>
<dbReference type="EMBL" id="JH719395">
    <property type="protein sequence ID" value="EJC79938.1"/>
    <property type="molecule type" value="Genomic_DNA"/>
</dbReference>
<protein>
    <submittedName>
        <fullName evidence="2">Acetyltransferase, ribosomal protein N-acetylase</fullName>
    </submittedName>
</protein>
<dbReference type="PANTHER" id="PTHR43792:SF13">
    <property type="entry name" value="ACETYLTRANSFERASE"/>
    <property type="match status" value="1"/>
</dbReference>